<dbReference type="AlphaFoldDB" id="A0A1H8XHU0"/>
<name>A0A1H8XHU0_9PSEU</name>
<evidence type="ECO:0000313" key="3">
    <source>
        <dbReference type="Proteomes" id="UP000198582"/>
    </source>
</evidence>
<feature type="region of interest" description="Disordered" evidence="1">
    <location>
        <begin position="98"/>
        <end position="264"/>
    </location>
</feature>
<sequence length="264" mass="28661">MLRRWVSIVRGLRNSVAATSFEVTPTATLPAISRSWAVSRSRGLVPSWRGRCPVAASSRPAGFRAGRVVGARADERMAEAQPETEAEQPLVLRGRQLGRVQPEPVRRAPHQSEVADRFRRGELHRRPGRAGQRSHPAGELLLQHVRHVRPRPSIHSGRKARRSGTRTPAAPPGSRRPRPAPVRAPRRPAPRARPSAPVTARPRRRGPAAAGAADRPTRVPGPARRAPSRSARSRCAVRGNPAPRVSPCRSTGRRPPHSTPAGSG</sequence>
<dbReference type="EMBL" id="FOEF01000007">
    <property type="protein sequence ID" value="SEP39429.1"/>
    <property type="molecule type" value="Genomic_DNA"/>
</dbReference>
<keyword evidence="3" id="KW-1185">Reference proteome</keyword>
<protein>
    <submittedName>
        <fullName evidence="2">Uncharacterized protein</fullName>
    </submittedName>
</protein>
<dbReference type="STRING" id="394193.SAMN04489732_107276"/>
<organism evidence="2 3">
    <name type="scientific">Amycolatopsis saalfeldensis</name>
    <dbReference type="NCBI Taxonomy" id="394193"/>
    <lineage>
        <taxon>Bacteria</taxon>
        <taxon>Bacillati</taxon>
        <taxon>Actinomycetota</taxon>
        <taxon>Actinomycetes</taxon>
        <taxon>Pseudonocardiales</taxon>
        <taxon>Pseudonocardiaceae</taxon>
        <taxon>Amycolatopsis</taxon>
    </lineage>
</organism>
<evidence type="ECO:0000256" key="1">
    <source>
        <dbReference type="SAM" id="MobiDB-lite"/>
    </source>
</evidence>
<proteinExistence type="predicted"/>
<feature type="compositionally biased region" description="Basic and acidic residues" evidence="1">
    <location>
        <begin position="113"/>
        <end position="125"/>
    </location>
</feature>
<feature type="compositionally biased region" description="Low complexity" evidence="1">
    <location>
        <begin position="207"/>
        <end position="239"/>
    </location>
</feature>
<evidence type="ECO:0000313" key="2">
    <source>
        <dbReference type="EMBL" id="SEP39429.1"/>
    </source>
</evidence>
<dbReference type="Proteomes" id="UP000198582">
    <property type="component" value="Unassembled WGS sequence"/>
</dbReference>
<accession>A0A1H8XHU0</accession>
<gene>
    <name evidence="2" type="ORF">SAMN04489732_107276</name>
</gene>
<feature type="compositionally biased region" description="Basic residues" evidence="1">
    <location>
        <begin position="144"/>
        <end position="164"/>
    </location>
</feature>
<reference evidence="2 3" key="1">
    <citation type="submission" date="2016-10" db="EMBL/GenBank/DDBJ databases">
        <authorList>
            <person name="de Groot N.N."/>
        </authorList>
    </citation>
    <scope>NUCLEOTIDE SEQUENCE [LARGE SCALE GENOMIC DNA]</scope>
    <source>
        <strain evidence="2 3">DSM 44993</strain>
    </source>
</reference>